<accession>A0A5C0UE81</accession>
<dbReference type="Pfam" id="PF04101">
    <property type="entry name" value="Glyco_tran_28_C"/>
    <property type="match status" value="1"/>
</dbReference>
<dbReference type="SUPFAM" id="SSF53756">
    <property type="entry name" value="UDP-Glycosyltransferase/glycogen phosphorylase"/>
    <property type="match status" value="1"/>
</dbReference>
<evidence type="ECO:0000259" key="3">
    <source>
        <dbReference type="Pfam" id="PF03033"/>
    </source>
</evidence>
<dbReference type="KEGG" id="cip:FZC35_01035"/>
<dbReference type="Pfam" id="PF03033">
    <property type="entry name" value="Glyco_transf_28"/>
    <property type="match status" value="1"/>
</dbReference>
<dbReference type="PANTHER" id="PTHR21015:SF22">
    <property type="entry name" value="GLYCOSYLTRANSFERASE"/>
    <property type="match status" value="1"/>
</dbReference>
<dbReference type="OrthoDB" id="9808936at2"/>
<dbReference type="GO" id="GO:1901137">
    <property type="term" value="P:carbohydrate derivative biosynthetic process"/>
    <property type="evidence" value="ECO:0007669"/>
    <property type="project" value="UniProtKB-ARBA"/>
</dbReference>
<dbReference type="AlphaFoldDB" id="A0A5C0UE81"/>
<dbReference type="PANTHER" id="PTHR21015">
    <property type="entry name" value="UDP-N-ACETYLGLUCOSAMINE--N-ACETYLMURAMYL-(PENTAPEPTIDE) PYROPHOSPHORYL-UNDECAPRENOL N-ACETYLGLUCOSAMINE TRANSFERASE 1"/>
    <property type="match status" value="1"/>
</dbReference>
<feature type="domain" description="Glycosyltransferase family 28 N-terminal" evidence="3">
    <location>
        <begin position="7"/>
        <end position="133"/>
    </location>
</feature>
<dbReference type="GO" id="GO:0005975">
    <property type="term" value="P:carbohydrate metabolic process"/>
    <property type="evidence" value="ECO:0007669"/>
    <property type="project" value="InterPro"/>
</dbReference>
<evidence type="ECO:0000259" key="4">
    <source>
        <dbReference type="Pfam" id="PF04101"/>
    </source>
</evidence>
<dbReference type="RefSeq" id="WP_148980810.1">
    <property type="nucleotide sequence ID" value="NZ_CP043315.1"/>
</dbReference>
<gene>
    <name evidence="5" type="ORF">FZC35_01035</name>
</gene>
<dbReference type="InterPro" id="IPR004276">
    <property type="entry name" value="GlycoTrans_28_N"/>
</dbReference>
<dbReference type="Proteomes" id="UP000325155">
    <property type="component" value="Chromosome"/>
</dbReference>
<sequence>MKNSTTIFVAGGTAGHVFAANGMAYYVNTRKIIFTDKRGEKYIDKNLFDEIHVLPVKNNILFNMYSFVKSFIKSWKELKKYKKSPVVGFGSYASLPTCIMAWVMKNPLYLYQADQLIGKANKLLSYMAKKIFTTSYAIHHQKAECVGLIPRSNIISYPIETENELKILIMGGSLSSAFWKVVIPSALHNLPKEILQRISIHQQVGEDKNYFAKSYQEIQLKKVVLEEFVDTSKALPWSNLVIARAGMGTISDLTASMRPGLLIPWANAKDNHQKYNAQWWTNSGGGWWAPEHEFTASYLKNFITNLMNEMEQKQIKNEKLSNSSNANINSELQQKSEALGKWMPVHGGLFAAKIIYNENHANDK</sequence>
<evidence type="ECO:0000313" key="5">
    <source>
        <dbReference type="EMBL" id="QEK37963.1"/>
    </source>
</evidence>
<protein>
    <submittedName>
        <fullName evidence="5">UDP-N-acetylglucosamine--N-acetylmuramyl-(Pentapeptide) pyrophosphoryl-undecaprenol N-acetylglucosamine transferase</fullName>
    </submittedName>
</protein>
<dbReference type="EMBL" id="CP043315">
    <property type="protein sequence ID" value="QEK37963.1"/>
    <property type="molecule type" value="Genomic_DNA"/>
</dbReference>
<evidence type="ECO:0000256" key="2">
    <source>
        <dbReference type="ARBA" id="ARBA00022679"/>
    </source>
</evidence>
<keyword evidence="2 5" id="KW-0808">Transferase</keyword>
<reference evidence="5 6" key="1">
    <citation type="submission" date="2019-08" db="EMBL/GenBank/DDBJ databases">
        <title>Highly reduced genomes of protist endosymbionts show evolutionary convergence.</title>
        <authorList>
            <person name="George E."/>
            <person name="Husnik F."/>
            <person name="Tashyreva D."/>
            <person name="Prokopchuk G."/>
            <person name="Horak A."/>
            <person name="Kwong W.K."/>
            <person name="Lukes J."/>
            <person name="Keeling P.J."/>
        </authorList>
    </citation>
    <scope>NUCLEOTIDE SEQUENCE [LARGE SCALE GENOMIC DNA]</scope>
    <source>
        <strain evidence="5">1605</strain>
    </source>
</reference>
<keyword evidence="1" id="KW-0328">Glycosyltransferase</keyword>
<organism evidence="5 6">
    <name type="scientific">Candidatus Cytomitobacter indipagum</name>
    <dbReference type="NCBI Taxonomy" id="2601575"/>
    <lineage>
        <taxon>Bacteria</taxon>
        <taxon>Pseudomonadati</taxon>
        <taxon>Pseudomonadota</taxon>
        <taxon>Alphaproteobacteria</taxon>
        <taxon>Holosporales</taxon>
        <taxon>Holosporaceae</taxon>
        <taxon>Candidatus Cytomitobacter</taxon>
    </lineage>
</organism>
<dbReference type="CDD" id="cd03785">
    <property type="entry name" value="GT28_MurG"/>
    <property type="match status" value="1"/>
</dbReference>
<feature type="domain" description="Glycosyl transferase family 28 C-terminal" evidence="4">
    <location>
        <begin position="167"/>
        <end position="327"/>
    </location>
</feature>
<dbReference type="GO" id="GO:0050511">
    <property type="term" value="F:undecaprenyldiphospho-muramoylpentapeptide beta-N-acetylglucosaminyltransferase activity"/>
    <property type="evidence" value="ECO:0007669"/>
    <property type="project" value="TreeGrafter"/>
</dbReference>
<dbReference type="InterPro" id="IPR007235">
    <property type="entry name" value="Glyco_trans_28_C"/>
</dbReference>
<name>A0A5C0UE81_9PROT</name>
<evidence type="ECO:0000313" key="6">
    <source>
        <dbReference type="Proteomes" id="UP000325155"/>
    </source>
</evidence>
<keyword evidence="6" id="KW-1185">Reference proteome</keyword>
<proteinExistence type="predicted"/>
<dbReference type="Gene3D" id="3.40.50.2000">
    <property type="entry name" value="Glycogen Phosphorylase B"/>
    <property type="match status" value="2"/>
</dbReference>
<evidence type="ECO:0000256" key="1">
    <source>
        <dbReference type="ARBA" id="ARBA00022676"/>
    </source>
</evidence>